<dbReference type="InterPro" id="IPR004027">
    <property type="entry name" value="SEC_C_motif"/>
</dbReference>
<accession>A0A4Q0XVU0</accession>
<dbReference type="RefSeq" id="WP_129082851.1">
    <property type="nucleotide sequence ID" value="NZ_CP041070.1"/>
</dbReference>
<feature type="domain" description="YchJ-like middle NTF2-like" evidence="1">
    <location>
        <begin position="33"/>
        <end position="133"/>
    </location>
</feature>
<dbReference type="SUPFAM" id="SSF54427">
    <property type="entry name" value="NTF2-like"/>
    <property type="match status" value="1"/>
</dbReference>
<dbReference type="PANTHER" id="PTHR33747:SF1">
    <property type="entry name" value="ADENYLATE CYCLASE-ASSOCIATED CAP C-TERMINAL DOMAIN-CONTAINING PROTEIN"/>
    <property type="match status" value="1"/>
</dbReference>
<name>A0A4Q0XVU0_9BACT</name>
<dbReference type="Pfam" id="PF17775">
    <property type="entry name" value="YchJ_M-like"/>
    <property type="match status" value="1"/>
</dbReference>
<dbReference type="SUPFAM" id="SSF103642">
    <property type="entry name" value="Sec-C motif"/>
    <property type="match status" value="1"/>
</dbReference>
<reference evidence="2 3" key="1">
    <citation type="submission" date="2017-10" db="EMBL/GenBank/DDBJ databases">
        <title>Genomics of the genus Arcobacter.</title>
        <authorList>
            <person name="Perez-Cataluna A."/>
            <person name="Figueras M.J."/>
        </authorList>
    </citation>
    <scope>NUCLEOTIDE SEQUENCE [LARGE SCALE GENOMIC DNA]</scope>
    <source>
        <strain evidence="2 3">DSM 24636</strain>
    </source>
</reference>
<evidence type="ECO:0000313" key="2">
    <source>
        <dbReference type="EMBL" id="RXJ61562.1"/>
    </source>
</evidence>
<dbReference type="InterPro" id="IPR048469">
    <property type="entry name" value="YchJ-like_M"/>
</dbReference>
<evidence type="ECO:0000313" key="3">
    <source>
        <dbReference type="Proteomes" id="UP000290191"/>
    </source>
</evidence>
<keyword evidence="3" id="KW-1185">Reference proteome</keyword>
<evidence type="ECO:0000259" key="1">
    <source>
        <dbReference type="Pfam" id="PF17775"/>
    </source>
</evidence>
<protein>
    <recommendedName>
        <fullName evidence="1">YchJ-like middle NTF2-like domain-containing protein</fullName>
    </recommendedName>
</protein>
<organism evidence="2 3">
    <name type="scientific">Halarcobacter anaerophilus</name>
    <dbReference type="NCBI Taxonomy" id="877500"/>
    <lineage>
        <taxon>Bacteria</taxon>
        <taxon>Pseudomonadati</taxon>
        <taxon>Campylobacterota</taxon>
        <taxon>Epsilonproteobacteria</taxon>
        <taxon>Campylobacterales</taxon>
        <taxon>Arcobacteraceae</taxon>
        <taxon>Halarcobacter</taxon>
    </lineage>
</organism>
<comment type="caution">
    <text evidence="2">The sequence shown here is derived from an EMBL/GenBank/DDBJ whole genome shotgun (WGS) entry which is preliminary data.</text>
</comment>
<proteinExistence type="predicted"/>
<gene>
    <name evidence="2" type="ORF">CRV06_13325</name>
</gene>
<sequence>MKISGNSFCPCGSQKKFKKCCRVFHYGENPGNALELMKSRYSAYAANDSDYIIKTTHRDNKDYTSDEQKWKESIHDFVGHTEFKGLEILNFEEGEDTAYVTFKASLFQGAIDVSFTEKSKFVKVHDLWLYHSGEIIE</sequence>
<dbReference type="Proteomes" id="UP000290191">
    <property type="component" value="Unassembled WGS sequence"/>
</dbReference>
<dbReference type="EMBL" id="PDKO01000014">
    <property type="protein sequence ID" value="RXJ61562.1"/>
    <property type="molecule type" value="Genomic_DNA"/>
</dbReference>
<dbReference type="AlphaFoldDB" id="A0A4Q0XVU0"/>
<dbReference type="InterPro" id="IPR032710">
    <property type="entry name" value="NTF2-like_dom_sf"/>
</dbReference>
<dbReference type="Gene3D" id="3.10.450.50">
    <property type="match status" value="1"/>
</dbReference>
<dbReference type="OrthoDB" id="21421at2"/>
<dbReference type="PANTHER" id="PTHR33747">
    <property type="entry name" value="UPF0225 PROTEIN SCO1677"/>
    <property type="match status" value="1"/>
</dbReference>
<dbReference type="STRING" id="877500.GCA_000935065_03230"/>
<dbReference type="Pfam" id="PF02810">
    <property type="entry name" value="SEC-C"/>
    <property type="match status" value="1"/>
</dbReference>